<dbReference type="AlphaFoldDB" id="A0A6H1ZXI0"/>
<accession>A0A6H1ZXI0</accession>
<organism evidence="1">
    <name type="scientific">viral metagenome</name>
    <dbReference type="NCBI Taxonomy" id="1070528"/>
    <lineage>
        <taxon>unclassified sequences</taxon>
        <taxon>metagenomes</taxon>
        <taxon>organismal metagenomes</taxon>
    </lineage>
</organism>
<dbReference type="EMBL" id="MT144326">
    <property type="protein sequence ID" value="QJA52274.1"/>
    <property type="molecule type" value="Genomic_DNA"/>
</dbReference>
<proteinExistence type="predicted"/>
<evidence type="ECO:0000313" key="2">
    <source>
        <dbReference type="EMBL" id="QJI01579.1"/>
    </source>
</evidence>
<name>A0A6H1ZXI0_9ZZZZ</name>
<sequence length="84" mass="9332">MPSSGIANRKNIRLSQKRTCGRIDRGAGVYNGCYAHEDRTRNHNGYCHLGFKCDNDIPLEPCLKPKTAMQYSFAMKVRGLGGGK</sequence>
<reference evidence="1" key="1">
    <citation type="submission" date="2020-03" db="EMBL/GenBank/DDBJ databases">
        <title>The deep terrestrial virosphere.</title>
        <authorList>
            <person name="Holmfeldt K."/>
            <person name="Nilsson E."/>
            <person name="Simone D."/>
            <person name="Lopez-Fernandez M."/>
            <person name="Wu X."/>
            <person name="de Brujin I."/>
            <person name="Lundin D."/>
            <person name="Andersson A."/>
            <person name="Bertilsson S."/>
            <person name="Dopson M."/>
        </authorList>
    </citation>
    <scope>NUCLEOTIDE SEQUENCE</scope>
    <source>
        <strain evidence="1">TM448A02587</strain>
        <strain evidence="2">TM448B02647</strain>
    </source>
</reference>
<protein>
    <submittedName>
        <fullName evidence="1">Uncharacterized protein</fullName>
    </submittedName>
</protein>
<gene>
    <name evidence="1" type="ORF">TM448A02587_0016</name>
    <name evidence="2" type="ORF">TM448B02647_0016</name>
</gene>
<dbReference type="EMBL" id="MT144933">
    <property type="protein sequence ID" value="QJI01579.1"/>
    <property type="molecule type" value="Genomic_DNA"/>
</dbReference>
<evidence type="ECO:0000313" key="1">
    <source>
        <dbReference type="EMBL" id="QJA52274.1"/>
    </source>
</evidence>